<evidence type="ECO:0000256" key="1">
    <source>
        <dbReference type="ARBA" id="ARBA00010062"/>
    </source>
</evidence>
<evidence type="ECO:0000256" key="4">
    <source>
        <dbReference type="SAM" id="MobiDB-lite"/>
    </source>
</evidence>
<name>A0A329YHA9_RHITR</name>
<feature type="region of interest" description="Disordered" evidence="4">
    <location>
        <begin position="1"/>
        <end position="30"/>
    </location>
</feature>
<dbReference type="GO" id="GO:0006865">
    <property type="term" value="P:amino acid transport"/>
    <property type="evidence" value="ECO:0007669"/>
    <property type="project" value="UniProtKB-KW"/>
</dbReference>
<dbReference type="Gene3D" id="3.40.50.2300">
    <property type="match status" value="2"/>
</dbReference>
<dbReference type="EMBL" id="QMKK01000030">
    <property type="protein sequence ID" value="RAX41232.1"/>
    <property type="molecule type" value="Genomic_DNA"/>
</dbReference>
<comment type="caution">
    <text evidence="6">The sequence shown here is derived from an EMBL/GenBank/DDBJ whole genome shotgun (WGS) entry which is preliminary data.</text>
</comment>
<dbReference type="InterPro" id="IPR006311">
    <property type="entry name" value="TAT_signal"/>
</dbReference>
<keyword evidence="3" id="KW-0813">Transport</keyword>
<keyword evidence="2" id="KW-0732">Signal</keyword>
<evidence type="ECO:0000259" key="5">
    <source>
        <dbReference type="Pfam" id="PF13458"/>
    </source>
</evidence>
<organism evidence="6 7">
    <name type="scientific">Rhizobium tropici</name>
    <dbReference type="NCBI Taxonomy" id="398"/>
    <lineage>
        <taxon>Bacteria</taxon>
        <taxon>Pseudomonadati</taxon>
        <taxon>Pseudomonadota</taxon>
        <taxon>Alphaproteobacteria</taxon>
        <taxon>Hyphomicrobiales</taxon>
        <taxon>Rhizobiaceae</taxon>
        <taxon>Rhizobium/Agrobacterium group</taxon>
        <taxon>Rhizobium</taxon>
    </lineage>
</organism>
<evidence type="ECO:0000313" key="6">
    <source>
        <dbReference type="EMBL" id="RAX41232.1"/>
    </source>
</evidence>
<dbReference type="Proteomes" id="UP000251205">
    <property type="component" value="Unassembled WGS sequence"/>
</dbReference>
<dbReference type="PANTHER" id="PTHR30483:SF6">
    <property type="entry name" value="PERIPLASMIC BINDING PROTEIN OF ABC TRANSPORTER FOR NATURAL AMINO ACIDS"/>
    <property type="match status" value="1"/>
</dbReference>
<evidence type="ECO:0000256" key="2">
    <source>
        <dbReference type="ARBA" id="ARBA00022729"/>
    </source>
</evidence>
<dbReference type="InterPro" id="IPR028081">
    <property type="entry name" value="Leu-bd"/>
</dbReference>
<sequence length="456" mass="49503">MNFAGCGRRKSQPANELQREDKIMESKSSLSMPSRRTVLKGIGAGLAASALGAPTIARAQSAGTIKVGFITPATGPLALFGETDGWALEKVKAQLKNGLETAAGHYDVEFLIRDSQSDPNKSAEVAGDLILNEGVHLLLPASTTDTVSPAADQAELNECPCISTGAPWQAVIFPRGGKDKPFKWTYHFFWGLDEALNTYVGLWNTLDSNRKVGMLFPQNADGETWGNMDYGLPAPTKKAGFEIVVPGFFQPRTNDFSAQITAFKQADCDIIGGIAYPADLKTFVNQCAQQGYKPKAITVAAALLFASGVEAMGSLGEGMSSEVWWTPAFPFKSTLTGQVSRDLADQWEAEKKKQWTQPLGYSHAILEVAIDILKRSKNPLDRTANLEAVVATNMQTLIGPVNFAKGPHQNVATSPIFGGQWVKGDKWPYDLKIVDNTVNKLFQPERKIVPLPWRTA</sequence>
<evidence type="ECO:0000256" key="3">
    <source>
        <dbReference type="ARBA" id="ARBA00022970"/>
    </source>
</evidence>
<dbReference type="CDD" id="cd06337">
    <property type="entry name" value="PBP1_ABC_ligand_binding-like"/>
    <property type="match status" value="1"/>
</dbReference>
<dbReference type="PANTHER" id="PTHR30483">
    <property type="entry name" value="LEUCINE-SPECIFIC-BINDING PROTEIN"/>
    <property type="match status" value="1"/>
</dbReference>
<dbReference type="SUPFAM" id="SSF53822">
    <property type="entry name" value="Periplasmic binding protein-like I"/>
    <property type="match status" value="1"/>
</dbReference>
<reference evidence="6 7" key="1">
    <citation type="submission" date="2018-06" db="EMBL/GenBank/DDBJ databases">
        <title>Whole Genome Sequence of an efficient microsymbiont, Rhizobium tropici.</title>
        <authorList>
            <person name="Srinivasan R."/>
            <person name="Singh H.V."/>
            <person name="Srivastava R."/>
            <person name="Kumari B."/>
            <person name="Radhakrishna A."/>
        </authorList>
    </citation>
    <scope>NUCLEOTIDE SEQUENCE [LARGE SCALE GENOMIC DNA]</scope>
    <source>
        <strain evidence="6 7">IGFRI Rhizo-19</strain>
    </source>
</reference>
<feature type="domain" description="Leucine-binding protein" evidence="5">
    <location>
        <begin position="64"/>
        <end position="423"/>
    </location>
</feature>
<gene>
    <name evidence="6" type="ORF">DQ393_11720</name>
</gene>
<dbReference type="PROSITE" id="PS51318">
    <property type="entry name" value="TAT"/>
    <property type="match status" value="1"/>
</dbReference>
<dbReference type="AlphaFoldDB" id="A0A329YHA9"/>
<keyword evidence="3" id="KW-0029">Amino-acid transport</keyword>
<dbReference type="InterPro" id="IPR028082">
    <property type="entry name" value="Peripla_BP_I"/>
</dbReference>
<dbReference type="OrthoDB" id="6753945at2"/>
<protein>
    <submittedName>
        <fullName evidence="6">ABC transporter substrate-binding protein</fullName>
    </submittedName>
</protein>
<dbReference type="InterPro" id="IPR051010">
    <property type="entry name" value="BCAA_transport"/>
</dbReference>
<comment type="similarity">
    <text evidence="1">Belongs to the leucine-binding protein family.</text>
</comment>
<proteinExistence type="inferred from homology"/>
<dbReference type="Pfam" id="PF13458">
    <property type="entry name" value="Peripla_BP_6"/>
    <property type="match status" value="1"/>
</dbReference>
<evidence type="ECO:0000313" key="7">
    <source>
        <dbReference type="Proteomes" id="UP000251205"/>
    </source>
</evidence>
<accession>A0A329YHA9</accession>